<dbReference type="InterPro" id="IPR051459">
    <property type="entry name" value="Cytochrome_c-type_DH"/>
</dbReference>
<dbReference type="AlphaFoldDB" id="A0A5C7EQ99"/>
<keyword evidence="2 4" id="KW-0479">Metal-binding</keyword>
<evidence type="ECO:0000256" key="2">
    <source>
        <dbReference type="ARBA" id="ARBA00022723"/>
    </source>
</evidence>
<comment type="caution">
    <text evidence="7">The sequence shown here is derived from an EMBL/GenBank/DDBJ whole genome shotgun (WGS) entry which is preliminary data.</text>
</comment>
<dbReference type="PANTHER" id="PTHR35008">
    <property type="entry name" value="BLL4482 PROTEIN-RELATED"/>
    <property type="match status" value="1"/>
</dbReference>
<keyword evidence="5" id="KW-0732">Signal</keyword>
<dbReference type="PROSITE" id="PS51007">
    <property type="entry name" value="CYTC"/>
    <property type="match status" value="1"/>
</dbReference>
<dbReference type="SUPFAM" id="SSF46626">
    <property type="entry name" value="Cytochrome c"/>
    <property type="match status" value="1"/>
</dbReference>
<dbReference type="GO" id="GO:0020037">
    <property type="term" value="F:heme binding"/>
    <property type="evidence" value="ECO:0007669"/>
    <property type="project" value="InterPro"/>
</dbReference>
<dbReference type="Gene3D" id="1.10.760.10">
    <property type="entry name" value="Cytochrome c-like domain"/>
    <property type="match status" value="1"/>
</dbReference>
<dbReference type="InterPro" id="IPR036909">
    <property type="entry name" value="Cyt_c-like_dom_sf"/>
</dbReference>
<accession>A0A5C7EQ99</accession>
<keyword evidence="3 4" id="KW-0408">Iron</keyword>
<evidence type="ECO:0000313" key="8">
    <source>
        <dbReference type="Proteomes" id="UP000321201"/>
    </source>
</evidence>
<reference evidence="7 8" key="1">
    <citation type="submission" date="2019-08" db="EMBL/GenBank/DDBJ databases">
        <title>Pelomicrobium methylotrophicum gen. nov., sp. nov. a moderately thermophilic, facultatively anaerobic, lithoautotrophic and methylotrophic bacterium isolated from a terrestrial mud volcano.</title>
        <authorList>
            <person name="Slobodkina G.B."/>
            <person name="Merkel A.Y."/>
            <person name="Slobodkin A.I."/>
        </authorList>
    </citation>
    <scope>NUCLEOTIDE SEQUENCE [LARGE SCALE GENOMIC DNA]</scope>
    <source>
        <strain evidence="7 8">SM250</strain>
    </source>
</reference>
<feature type="domain" description="Cytochrome c" evidence="6">
    <location>
        <begin position="70"/>
        <end position="158"/>
    </location>
</feature>
<evidence type="ECO:0000256" key="1">
    <source>
        <dbReference type="ARBA" id="ARBA00022617"/>
    </source>
</evidence>
<feature type="signal peptide" evidence="5">
    <location>
        <begin position="1"/>
        <end position="23"/>
    </location>
</feature>
<name>A0A5C7EQ99_9PROT</name>
<sequence length="205" mass="22072">MRLRNLALAVAAAWAATSCANMAPMSASMSESKPAKPAVAYGKPVSEADIASWNIDIRTSDGKGLPAGSGTVAQGKQIYEAKCAACHGPDAKGGPQYGTMVGGIGSFTTPQRVLTPGSMYPYAPILFDYIRRAMPMDRPQSLTSDEVYAVSAYILYLNGLIPENFVMNAQTMPTIQMPNREGFILDDRPDVKNERCMRDCKPIRG</sequence>
<protein>
    <submittedName>
        <fullName evidence="7">Cytochrome c</fullName>
    </submittedName>
</protein>
<feature type="chain" id="PRO_5022913312" evidence="5">
    <location>
        <begin position="24"/>
        <end position="205"/>
    </location>
</feature>
<evidence type="ECO:0000256" key="3">
    <source>
        <dbReference type="ARBA" id="ARBA00023004"/>
    </source>
</evidence>
<keyword evidence="1 4" id="KW-0349">Heme</keyword>
<gene>
    <name evidence="7" type="ORF">FR698_15415</name>
</gene>
<dbReference type="Pfam" id="PF00034">
    <property type="entry name" value="Cytochrom_C"/>
    <property type="match status" value="1"/>
</dbReference>
<dbReference type="InterPro" id="IPR009056">
    <property type="entry name" value="Cyt_c-like_dom"/>
</dbReference>
<evidence type="ECO:0000256" key="4">
    <source>
        <dbReference type="PROSITE-ProRule" id="PRU00433"/>
    </source>
</evidence>
<dbReference type="InParanoid" id="A0A5C7EQ99"/>
<dbReference type="OrthoDB" id="9779283at2"/>
<dbReference type="Proteomes" id="UP000321201">
    <property type="component" value="Unassembled WGS sequence"/>
</dbReference>
<dbReference type="GO" id="GO:0046872">
    <property type="term" value="F:metal ion binding"/>
    <property type="evidence" value="ECO:0007669"/>
    <property type="project" value="UniProtKB-KW"/>
</dbReference>
<keyword evidence="8" id="KW-1185">Reference proteome</keyword>
<dbReference type="PROSITE" id="PS51257">
    <property type="entry name" value="PROKAR_LIPOPROTEIN"/>
    <property type="match status" value="1"/>
</dbReference>
<evidence type="ECO:0000256" key="5">
    <source>
        <dbReference type="SAM" id="SignalP"/>
    </source>
</evidence>
<evidence type="ECO:0000313" key="7">
    <source>
        <dbReference type="EMBL" id="TXF10382.1"/>
    </source>
</evidence>
<dbReference type="EMBL" id="VPFL01000032">
    <property type="protein sequence ID" value="TXF10382.1"/>
    <property type="molecule type" value="Genomic_DNA"/>
</dbReference>
<dbReference type="PANTHER" id="PTHR35008:SF8">
    <property type="entry name" value="ALCOHOL DEHYDROGENASE CYTOCHROME C SUBUNIT"/>
    <property type="match status" value="1"/>
</dbReference>
<proteinExistence type="predicted"/>
<evidence type="ECO:0000259" key="6">
    <source>
        <dbReference type="PROSITE" id="PS51007"/>
    </source>
</evidence>
<dbReference type="GO" id="GO:0009055">
    <property type="term" value="F:electron transfer activity"/>
    <property type="evidence" value="ECO:0007669"/>
    <property type="project" value="InterPro"/>
</dbReference>
<organism evidence="7 8">
    <name type="scientific">Pelomicrobium methylotrophicum</name>
    <dbReference type="NCBI Taxonomy" id="2602750"/>
    <lineage>
        <taxon>Bacteria</taxon>
        <taxon>Pseudomonadati</taxon>
        <taxon>Pseudomonadota</taxon>
        <taxon>Hydrogenophilia</taxon>
        <taxon>Hydrogenophilia incertae sedis</taxon>
        <taxon>Pelomicrobium</taxon>
    </lineage>
</organism>